<dbReference type="AlphaFoldDB" id="A0AAI9TYE8"/>
<evidence type="ECO:0000313" key="3">
    <source>
        <dbReference type="Proteomes" id="UP001239213"/>
    </source>
</evidence>
<proteinExistence type="predicted"/>
<reference evidence="2" key="1">
    <citation type="submission" date="2016-11" db="EMBL/GenBank/DDBJ databases">
        <title>The genome sequence of Colletotrichum cuscutae.</title>
        <authorList>
            <person name="Baroncelli R."/>
        </authorList>
    </citation>
    <scope>NUCLEOTIDE SEQUENCE</scope>
    <source>
        <strain evidence="2">IMI 304802</strain>
    </source>
</reference>
<keyword evidence="1" id="KW-0732">Signal</keyword>
<keyword evidence="3" id="KW-1185">Reference proteome</keyword>
<name>A0AAI9TYE8_9PEZI</name>
<organism evidence="2 3">
    <name type="scientific">Colletotrichum cuscutae</name>
    <dbReference type="NCBI Taxonomy" id="1209917"/>
    <lineage>
        <taxon>Eukaryota</taxon>
        <taxon>Fungi</taxon>
        <taxon>Dikarya</taxon>
        <taxon>Ascomycota</taxon>
        <taxon>Pezizomycotina</taxon>
        <taxon>Sordariomycetes</taxon>
        <taxon>Hypocreomycetidae</taxon>
        <taxon>Glomerellales</taxon>
        <taxon>Glomerellaceae</taxon>
        <taxon>Colletotrichum</taxon>
        <taxon>Colletotrichum acutatum species complex</taxon>
    </lineage>
</organism>
<sequence length="80" mass="8446">MRSLIVGLQLISMVASAAISINARFVAEDLQNLVSTSSVAVEVRERWSDFDVPLPSVIVNATSEKDLSAVSSARGAVLVS</sequence>
<gene>
    <name evidence="2" type="ORF">CCUS01_11851</name>
</gene>
<accession>A0AAI9TYE8</accession>
<feature type="signal peptide" evidence="1">
    <location>
        <begin position="1"/>
        <end position="16"/>
    </location>
</feature>
<dbReference type="Proteomes" id="UP001239213">
    <property type="component" value="Unassembled WGS sequence"/>
</dbReference>
<evidence type="ECO:0000313" key="2">
    <source>
        <dbReference type="EMBL" id="KAK1448268.1"/>
    </source>
</evidence>
<dbReference type="EMBL" id="MPDP01000310">
    <property type="protein sequence ID" value="KAK1448268.1"/>
    <property type="molecule type" value="Genomic_DNA"/>
</dbReference>
<protein>
    <submittedName>
        <fullName evidence="2">FAD binding domain-containing protein</fullName>
    </submittedName>
</protein>
<feature type="chain" id="PRO_5042565411" evidence="1">
    <location>
        <begin position="17"/>
        <end position="80"/>
    </location>
</feature>
<comment type="caution">
    <text evidence="2">The sequence shown here is derived from an EMBL/GenBank/DDBJ whole genome shotgun (WGS) entry which is preliminary data.</text>
</comment>
<evidence type="ECO:0000256" key="1">
    <source>
        <dbReference type="SAM" id="SignalP"/>
    </source>
</evidence>